<dbReference type="Pfam" id="PF18612">
    <property type="entry name" value="Bac_A_amyl_C"/>
    <property type="match status" value="1"/>
</dbReference>
<evidence type="ECO:0000313" key="4">
    <source>
        <dbReference type="Proteomes" id="UP000069912"/>
    </source>
</evidence>
<evidence type="ECO:0000313" key="3">
    <source>
        <dbReference type="EMBL" id="PKZ22172.1"/>
    </source>
</evidence>
<dbReference type="Gene3D" id="3.20.20.80">
    <property type="entry name" value="Glycosidases"/>
    <property type="match status" value="1"/>
</dbReference>
<evidence type="ECO:0000313" key="2">
    <source>
        <dbReference type="EMBL" id="AMB94082.1"/>
    </source>
</evidence>
<dbReference type="Proteomes" id="UP000234239">
    <property type="component" value="Unassembled WGS sequence"/>
</dbReference>
<evidence type="ECO:0000313" key="5">
    <source>
        <dbReference type="Proteomes" id="UP000234239"/>
    </source>
</evidence>
<gene>
    <name evidence="2" type="ORF">AWM72_04580</name>
    <name evidence="3" type="ORF">CYJ28_03395</name>
</gene>
<dbReference type="InterPro" id="IPR013780">
    <property type="entry name" value="Glyco_hydro_b"/>
</dbReference>
<protein>
    <submittedName>
        <fullName evidence="3">Alpha-amlyase</fullName>
    </submittedName>
</protein>
<name>A0A0X8FB39_9LACT</name>
<accession>A0A0X8FB39</accession>
<dbReference type="AlphaFoldDB" id="A0A0X8FB39"/>
<reference evidence="4" key="2">
    <citation type="submission" date="2016-01" db="EMBL/GenBank/DDBJ databases">
        <title>Six Aerococcus type strain genome sequencing and assembly using PacBio and Illumina Hiseq.</title>
        <authorList>
            <person name="Carkaci D."/>
            <person name="Dargis R."/>
            <person name="Nielsen X.C."/>
            <person name="Skovgaard O."/>
            <person name="Fuursted K."/>
            <person name="Christensen J.J."/>
        </authorList>
    </citation>
    <scope>NUCLEOTIDE SEQUENCE [LARGE SCALE GENOMIC DNA]</scope>
    <source>
        <strain evidence="4">CCUG43001</strain>
    </source>
</reference>
<dbReference type="GeneID" id="92903345"/>
<proteinExistence type="predicted"/>
<sequence length="435" mass="50039">MAKVTNLTLRHQLIYQVYLRNYSPEASFKALEADLDRLKDLGVDLILLSSIFPSQQETEGEGDSLFVQSFDEIGTEYGSMADFEDLVQAVRHKGMKLLLTMEIVALAMDAPLVQERPDFFLQGLDGNLYSRLPEAAPVYDLNFSNPKMWDALIERMKYWAHYVDGFYIPHAQLIRSEFFSSARAEVGDVHPYFYWLGGQMSGSELLDLRLQNIDFETEGEMYSNFDVLDIRPHAGLLERYYDGLMDLANVAFLLNMRTLVTASTSVLNRGLELEVGQRIATRVKNHCELRNWTAFSFFRKGIAQLMMGQEYGTKERIPIHEKKAITWDKPYDLTAMIRQLMQLKKREVFKSGYCFHQAASDDWLLVSYHFYNQHVFGLFKLRGDTNDEIEVELGIPEGKYANLLGEGHYEAKEGRIHVTEGPIIISYDGDIRVPR</sequence>
<keyword evidence="4" id="KW-1185">Reference proteome</keyword>
<dbReference type="EMBL" id="PKGY01000002">
    <property type="protein sequence ID" value="PKZ22172.1"/>
    <property type="molecule type" value="Genomic_DNA"/>
</dbReference>
<dbReference type="RefSeq" id="WP_067973919.1">
    <property type="nucleotide sequence ID" value="NZ_CAJHKM010000001.1"/>
</dbReference>
<dbReference type="Gene3D" id="2.60.40.1180">
    <property type="entry name" value="Golgi alpha-mannosidase II"/>
    <property type="match status" value="1"/>
</dbReference>
<evidence type="ECO:0000259" key="1">
    <source>
        <dbReference type="SMART" id="SM00642"/>
    </source>
</evidence>
<dbReference type="InterPro" id="IPR006047">
    <property type="entry name" value="GH13_cat_dom"/>
</dbReference>
<keyword evidence="3" id="KW-0456">Lyase</keyword>
<dbReference type="OrthoDB" id="9761875at2"/>
<dbReference type="SUPFAM" id="SSF51445">
    <property type="entry name" value="(Trans)glycosidases"/>
    <property type="match status" value="1"/>
</dbReference>
<reference evidence="2 4" key="1">
    <citation type="journal article" date="2016" name="Genome Announc.">
        <title>Complete Genome Sequences of Aerococcus christensenii CCUG 28831T, Aerococcus sanguinicola CCUG 43001T, Aerococcus urinae CCUG 36881T, Aerococcus urinaeequi CCUG 28094T, Aerococcus urinaehominis CCUG 42038 BT, and Aerococcus viridans CCUG 4311T.</title>
        <authorList>
            <person name="Carkaci D."/>
            <person name="Dargis R."/>
            <person name="Nielsen X.C."/>
            <person name="Skovgaard O."/>
            <person name="Fuursted K."/>
            <person name="Christensen J.J."/>
        </authorList>
    </citation>
    <scope>NUCLEOTIDE SEQUENCE [LARGE SCALE GENOMIC DNA]</scope>
    <source>
        <strain evidence="2 4">CCUG43001</strain>
    </source>
</reference>
<dbReference type="GO" id="GO:0016829">
    <property type="term" value="F:lyase activity"/>
    <property type="evidence" value="ECO:0007669"/>
    <property type="project" value="UniProtKB-KW"/>
</dbReference>
<dbReference type="InterPro" id="IPR017853">
    <property type="entry name" value="GH"/>
</dbReference>
<dbReference type="Proteomes" id="UP000069912">
    <property type="component" value="Chromosome"/>
</dbReference>
<organism evidence="2 4">
    <name type="scientific">Aerococcus sanguinicola</name>
    <dbReference type="NCBI Taxonomy" id="119206"/>
    <lineage>
        <taxon>Bacteria</taxon>
        <taxon>Bacillati</taxon>
        <taxon>Bacillota</taxon>
        <taxon>Bacilli</taxon>
        <taxon>Lactobacillales</taxon>
        <taxon>Aerococcaceae</taxon>
        <taxon>Aerococcus</taxon>
    </lineage>
</organism>
<feature type="domain" description="Glycosyl hydrolase family 13 catalytic" evidence="1">
    <location>
        <begin position="12"/>
        <end position="328"/>
    </location>
</feature>
<dbReference type="GO" id="GO:0005975">
    <property type="term" value="P:carbohydrate metabolic process"/>
    <property type="evidence" value="ECO:0007669"/>
    <property type="project" value="InterPro"/>
</dbReference>
<dbReference type="Pfam" id="PF00128">
    <property type="entry name" value="Alpha-amylase"/>
    <property type="match status" value="1"/>
</dbReference>
<dbReference type="KEGG" id="asan:AWM72_04580"/>
<dbReference type="InterPro" id="IPR041331">
    <property type="entry name" value="Bac_A_amyl_C"/>
</dbReference>
<reference evidence="3 5" key="3">
    <citation type="submission" date="2017-12" db="EMBL/GenBank/DDBJ databases">
        <title>Phylogenetic diversity of female urinary microbiome.</title>
        <authorList>
            <person name="Thomas-White K."/>
            <person name="Wolfe A.J."/>
        </authorList>
    </citation>
    <scope>NUCLEOTIDE SEQUENCE [LARGE SCALE GENOMIC DNA]</scope>
    <source>
        <strain evidence="3 5">UMB0139</strain>
    </source>
</reference>
<dbReference type="PANTHER" id="PTHR10357">
    <property type="entry name" value="ALPHA-AMYLASE FAMILY MEMBER"/>
    <property type="match status" value="1"/>
</dbReference>
<dbReference type="EMBL" id="CP014160">
    <property type="protein sequence ID" value="AMB94082.1"/>
    <property type="molecule type" value="Genomic_DNA"/>
</dbReference>
<dbReference type="SMART" id="SM00642">
    <property type="entry name" value="Aamy"/>
    <property type="match status" value="1"/>
</dbReference>